<dbReference type="AlphaFoldDB" id="A0A2Z4JDL9"/>
<sequence length="218" mass="22968">MSHVDTAHETWVREAFRAAVGDLDAPPTAPLDAILREGRTRRRRRRTALLVACSLLLLVPAVVIAGTDLTLPGGAGPSAPDTPAPSGTVRVVAAGERVRPLPGAEVWLTKNEAKWSTRNGTRALEPGGGTAVSLRSEIVDGRLLLTGVYRGERPAARVETVTPSGTLTGTLLTLSGEPGWTVWYATGRPPSDPRERQAARVTVYAADGTVLARGGVSR</sequence>
<evidence type="ECO:0000313" key="3">
    <source>
        <dbReference type="Proteomes" id="UP000249616"/>
    </source>
</evidence>
<name>A0A2Z4JDL9_9ACTN</name>
<dbReference type="Proteomes" id="UP000249616">
    <property type="component" value="Plasmid unnamed1"/>
</dbReference>
<dbReference type="RefSeq" id="WP_112443068.1">
    <property type="nucleotide sequence ID" value="NZ_CP030074.1"/>
</dbReference>
<evidence type="ECO:0000313" key="2">
    <source>
        <dbReference type="EMBL" id="AWW43219.1"/>
    </source>
</evidence>
<keyword evidence="1" id="KW-0812">Transmembrane</keyword>
<reference evidence="3" key="1">
    <citation type="submission" date="2018-06" db="EMBL/GenBank/DDBJ databases">
        <authorList>
            <person name="Li K."/>
        </authorList>
    </citation>
    <scope>NUCLEOTIDE SEQUENCE [LARGE SCALE GENOMIC DNA]</scope>
    <source>
        <strain evidence="3">ZFG47</strain>
        <plasmid evidence="3">unnamed1</plasmid>
    </source>
</reference>
<dbReference type="KEGG" id="scad:DN051_42235"/>
<feature type="transmembrane region" description="Helical" evidence="1">
    <location>
        <begin position="48"/>
        <end position="67"/>
    </location>
</feature>
<keyword evidence="1" id="KW-1133">Transmembrane helix</keyword>
<protein>
    <submittedName>
        <fullName evidence="2">Uncharacterized protein</fullName>
    </submittedName>
</protein>
<proteinExistence type="predicted"/>
<keyword evidence="2" id="KW-0614">Plasmid</keyword>
<geneLocation type="plasmid" evidence="2 3">
    <name>unnamed1</name>
</geneLocation>
<organism evidence="2 3">
    <name type="scientific">Streptomyces cadmiisoli</name>
    <dbReference type="NCBI Taxonomy" id="2184053"/>
    <lineage>
        <taxon>Bacteria</taxon>
        <taxon>Bacillati</taxon>
        <taxon>Actinomycetota</taxon>
        <taxon>Actinomycetes</taxon>
        <taxon>Kitasatosporales</taxon>
        <taxon>Streptomycetaceae</taxon>
        <taxon>Streptomyces</taxon>
        <taxon>Streptomyces aurantiacus group</taxon>
    </lineage>
</organism>
<keyword evidence="1" id="KW-0472">Membrane</keyword>
<dbReference type="EMBL" id="CP030074">
    <property type="protein sequence ID" value="AWW43219.1"/>
    <property type="molecule type" value="Genomic_DNA"/>
</dbReference>
<gene>
    <name evidence="2" type="ORF">DN051_42235</name>
</gene>
<evidence type="ECO:0000256" key="1">
    <source>
        <dbReference type="SAM" id="Phobius"/>
    </source>
</evidence>
<keyword evidence="3" id="KW-1185">Reference proteome</keyword>
<accession>A0A2Z4JDL9</accession>